<evidence type="ECO:0000313" key="9">
    <source>
        <dbReference type="EMBL" id="KJF41119.1"/>
    </source>
</evidence>
<dbReference type="InterPro" id="IPR044068">
    <property type="entry name" value="CB"/>
</dbReference>
<dbReference type="GeneID" id="42855523"/>
<proteinExistence type="inferred from homology"/>
<feature type="domain" description="Core-binding (CB)" evidence="8">
    <location>
        <begin position="77"/>
        <end position="156"/>
    </location>
</feature>
<evidence type="ECO:0000256" key="6">
    <source>
        <dbReference type="PROSITE-ProRule" id="PRU01248"/>
    </source>
</evidence>
<gene>
    <name evidence="9" type="ORF">TQ39_02590</name>
</gene>
<dbReference type="PANTHER" id="PTHR30349">
    <property type="entry name" value="PHAGE INTEGRASE-RELATED"/>
    <property type="match status" value="1"/>
</dbReference>
<feature type="domain" description="Tyr recombinase" evidence="7">
    <location>
        <begin position="177"/>
        <end position="374"/>
    </location>
</feature>
<accession>A0A0D8J2Y1</accession>
<comment type="function">
    <text evidence="1">Site-specific tyrosine recombinase, which acts by catalyzing the cutting and rejoining of the recombining DNA molecules.</text>
</comment>
<evidence type="ECO:0000259" key="7">
    <source>
        <dbReference type="PROSITE" id="PS51898"/>
    </source>
</evidence>
<dbReference type="PATRIC" id="fig|1550024.3.peg.577"/>
<keyword evidence="5" id="KW-0233">DNA recombination</keyword>
<name>A0A0D8J2Y1_9FIRM</name>
<comment type="caution">
    <text evidence="9">The sequence shown here is derived from an EMBL/GenBank/DDBJ whole genome shotgun (WGS) entry which is preliminary data.</text>
</comment>
<dbReference type="PROSITE" id="PS51898">
    <property type="entry name" value="TYR_RECOMBINASE"/>
    <property type="match status" value="1"/>
</dbReference>
<protein>
    <submittedName>
        <fullName evidence="9">Recombinase</fullName>
    </submittedName>
</protein>
<sequence>MAGKAARGAGTIRKKTVTRSGKTYTYWEARVTTGRDPGTGKQVQISITGKTQKEVREKMQAAAVAVDSGTYIQPERMTVSEWLDIWTAEYLGGVKPNTARIYRNNVKRHIKPALGAVRLPELRPHMIQAFINRLELAPASVRLAYKVLYQALKKAVALHYIPQNPAEGCTLPRLEQAEIHPLDDEQTTALLNAAQGTEVEQLIKTALFTGCRLSELLGLTWDCVGRDTITISKQLAQPEQRADGPFISPKNGKSRTLTPAPLVLDALKAQKRMQTAARIKAGPLWDNSYNLVFTTETGAPFDQWRAEAAFKSVLAAAELHGIRFHDLRHTYAVNAIRAGDDIKTVQGNLGHASAAFTLDRYGHFTERMKQDSAARMEGFIRGVLNL</sequence>
<dbReference type="GO" id="GO:0015074">
    <property type="term" value="P:DNA integration"/>
    <property type="evidence" value="ECO:0007669"/>
    <property type="project" value="UniProtKB-KW"/>
</dbReference>
<dbReference type="InterPro" id="IPR004107">
    <property type="entry name" value="Integrase_SAM-like_N"/>
</dbReference>
<keyword evidence="3" id="KW-0229">DNA integration</keyword>
<evidence type="ECO:0000313" key="10">
    <source>
        <dbReference type="Proteomes" id="UP000032483"/>
    </source>
</evidence>
<dbReference type="GO" id="GO:0003677">
    <property type="term" value="F:DNA binding"/>
    <property type="evidence" value="ECO:0007669"/>
    <property type="project" value="UniProtKB-UniRule"/>
</dbReference>
<dbReference type="SUPFAM" id="SSF56349">
    <property type="entry name" value="DNA breaking-rejoining enzymes"/>
    <property type="match status" value="1"/>
</dbReference>
<comment type="similarity">
    <text evidence="2">Belongs to the 'phage' integrase family.</text>
</comment>
<dbReference type="AlphaFoldDB" id="A0A0D8J2Y1"/>
<dbReference type="InterPro" id="IPR002104">
    <property type="entry name" value="Integrase_catalytic"/>
</dbReference>
<dbReference type="Pfam" id="PF14659">
    <property type="entry name" value="Phage_int_SAM_3"/>
    <property type="match status" value="1"/>
</dbReference>
<dbReference type="Proteomes" id="UP000032483">
    <property type="component" value="Unassembled WGS sequence"/>
</dbReference>
<dbReference type="InterPro" id="IPR010998">
    <property type="entry name" value="Integrase_recombinase_N"/>
</dbReference>
<evidence type="ECO:0000256" key="5">
    <source>
        <dbReference type="ARBA" id="ARBA00023172"/>
    </source>
</evidence>
<dbReference type="Gene3D" id="1.10.443.10">
    <property type="entry name" value="Intergrase catalytic core"/>
    <property type="match status" value="1"/>
</dbReference>
<evidence type="ECO:0000256" key="2">
    <source>
        <dbReference type="ARBA" id="ARBA00008857"/>
    </source>
</evidence>
<dbReference type="RefSeq" id="WP_050004448.1">
    <property type="nucleotide sequence ID" value="NZ_JXXK01000002.1"/>
</dbReference>
<dbReference type="Gene3D" id="1.10.150.130">
    <property type="match status" value="1"/>
</dbReference>
<dbReference type="InterPro" id="IPR050090">
    <property type="entry name" value="Tyrosine_recombinase_XerCD"/>
</dbReference>
<keyword evidence="10" id="KW-1185">Reference proteome</keyword>
<evidence type="ECO:0000259" key="8">
    <source>
        <dbReference type="PROSITE" id="PS51900"/>
    </source>
</evidence>
<dbReference type="InterPro" id="IPR013762">
    <property type="entry name" value="Integrase-like_cat_sf"/>
</dbReference>
<dbReference type="CDD" id="cd01189">
    <property type="entry name" value="INT_ICEBs1_C_like"/>
    <property type="match status" value="1"/>
</dbReference>
<reference evidence="9" key="1">
    <citation type="submission" date="2015-02" db="EMBL/GenBank/DDBJ databases">
        <title>A novel member of the family Ruminococcaceae isolated from human feces.</title>
        <authorList>
            <person name="Shkoporov A.N."/>
            <person name="Chaplin A.V."/>
            <person name="Motuzova O.V."/>
            <person name="Kafarskaia L.I."/>
            <person name="Khokhlova E.V."/>
            <person name="Efimov B.A."/>
        </authorList>
    </citation>
    <scope>NUCLEOTIDE SEQUENCE [LARGE SCALE GENOMIC DNA]</scope>
    <source>
        <strain evidence="9">585-1</strain>
    </source>
</reference>
<dbReference type="EMBL" id="JXXK01000002">
    <property type="protein sequence ID" value="KJF41119.1"/>
    <property type="molecule type" value="Genomic_DNA"/>
</dbReference>
<dbReference type="PANTHER" id="PTHR30349:SF91">
    <property type="entry name" value="INTA PROTEIN"/>
    <property type="match status" value="1"/>
</dbReference>
<evidence type="ECO:0000256" key="4">
    <source>
        <dbReference type="ARBA" id="ARBA00023125"/>
    </source>
</evidence>
<evidence type="ECO:0000256" key="1">
    <source>
        <dbReference type="ARBA" id="ARBA00003283"/>
    </source>
</evidence>
<evidence type="ECO:0000256" key="3">
    <source>
        <dbReference type="ARBA" id="ARBA00022908"/>
    </source>
</evidence>
<dbReference type="InterPro" id="IPR011010">
    <property type="entry name" value="DNA_brk_join_enz"/>
</dbReference>
<keyword evidence="4 6" id="KW-0238">DNA-binding</keyword>
<organism evidence="9 10">
    <name type="scientific">Ruthenibacterium lactatiformans</name>
    <dbReference type="NCBI Taxonomy" id="1550024"/>
    <lineage>
        <taxon>Bacteria</taxon>
        <taxon>Bacillati</taxon>
        <taxon>Bacillota</taxon>
        <taxon>Clostridia</taxon>
        <taxon>Eubacteriales</taxon>
        <taxon>Oscillospiraceae</taxon>
        <taxon>Ruthenibacterium</taxon>
    </lineage>
</organism>
<dbReference type="PROSITE" id="PS51900">
    <property type="entry name" value="CB"/>
    <property type="match status" value="1"/>
</dbReference>
<dbReference type="Pfam" id="PF00589">
    <property type="entry name" value="Phage_integrase"/>
    <property type="match status" value="1"/>
</dbReference>
<dbReference type="GO" id="GO:0006310">
    <property type="term" value="P:DNA recombination"/>
    <property type="evidence" value="ECO:0007669"/>
    <property type="project" value="UniProtKB-KW"/>
</dbReference>